<protein>
    <submittedName>
        <fullName evidence="2">Uncharacterized protein</fullName>
    </submittedName>
</protein>
<organism evidence="2 3">
    <name type="scientific">Lichenifustis flavocetrariae</name>
    <dbReference type="NCBI Taxonomy" id="2949735"/>
    <lineage>
        <taxon>Bacteria</taxon>
        <taxon>Pseudomonadati</taxon>
        <taxon>Pseudomonadota</taxon>
        <taxon>Alphaproteobacteria</taxon>
        <taxon>Hyphomicrobiales</taxon>
        <taxon>Lichenihabitantaceae</taxon>
        <taxon>Lichenifustis</taxon>
    </lineage>
</organism>
<sequence length="52" mass="5966">MDAEEEKRTLKEELDRLRTEVEAGQGSEPSDANRERQQQIIRRLADLGVQLG</sequence>
<evidence type="ECO:0000313" key="3">
    <source>
        <dbReference type="Proteomes" id="UP001165667"/>
    </source>
</evidence>
<dbReference type="AlphaFoldDB" id="A0AA41YZ05"/>
<evidence type="ECO:0000313" key="2">
    <source>
        <dbReference type="EMBL" id="MCW6509703.1"/>
    </source>
</evidence>
<keyword evidence="3" id="KW-1185">Reference proteome</keyword>
<dbReference type="RefSeq" id="WP_282586077.1">
    <property type="nucleotide sequence ID" value="NZ_JAMOIM010000011.1"/>
</dbReference>
<name>A0AA41YZ05_9HYPH</name>
<reference evidence="2" key="1">
    <citation type="submission" date="2022-05" db="EMBL/GenBank/DDBJ databases">
        <authorList>
            <person name="Pankratov T."/>
        </authorList>
    </citation>
    <scope>NUCLEOTIDE SEQUENCE</scope>
    <source>
        <strain evidence="2">BP6-180914</strain>
    </source>
</reference>
<proteinExistence type="predicted"/>
<comment type="caution">
    <text evidence="2">The sequence shown here is derived from an EMBL/GenBank/DDBJ whole genome shotgun (WGS) entry which is preliminary data.</text>
</comment>
<gene>
    <name evidence="2" type="ORF">M8523_16925</name>
</gene>
<dbReference type="Proteomes" id="UP001165667">
    <property type="component" value="Unassembled WGS sequence"/>
</dbReference>
<dbReference type="EMBL" id="JAMOIM010000011">
    <property type="protein sequence ID" value="MCW6509703.1"/>
    <property type="molecule type" value="Genomic_DNA"/>
</dbReference>
<evidence type="ECO:0000256" key="1">
    <source>
        <dbReference type="SAM" id="MobiDB-lite"/>
    </source>
</evidence>
<feature type="compositionally biased region" description="Basic and acidic residues" evidence="1">
    <location>
        <begin position="1"/>
        <end position="21"/>
    </location>
</feature>
<accession>A0AA41YZ05</accession>
<feature type="region of interest" description="Disordered" evidence="1">
    <location>
        <begin position="1"/>
        <end position="38"/>
    </location>
</feature>